<proteinExistence type="predicted"/>
<dbReference type="EMBL" id="LK996017">
    <property type="protein sequence ID" value="CDX02977.1"/>
    <property type="molecule type" value="Genomic_DNA"/>
</dbReference>
<sequence length="254" mass="28242">MNVKRIIGIGWDVGGWAGDKQGIAAVQWNLDSDTIDWIGIPRQISIPIGSMITPNYIVSQITESSNPDFDNESQVIIGVDAPLGYPTDFLKLLSGNLSNFTRPQREIDNSLAYRETDKHIFNEFNKKPLSHVFDKLGNNSTVAITHIQYWQDYGYSIHPRNKSVNDQKVIIEVYPALVKSSRSSEAKDPIKQLLPSNLQTGTDAYDAAICAIMAIAYGAEGRLRNIPKLIEPPTISEAIMAEGWIYHLPIGACR</sequence>
<organism evidence="1">
    <name type="scientific">Desulfitobacterium hafniense</name>
    <name type="common">Desulfitobacterium frappieri</name>
    <dbReference type="NCBI Taxonomy" id="49338"/>
    <lineage>
        <taxon>Bacteria</taxon>
        <taxon>Bacillati</taxon>
        <taxon>Bacillota</taxon>
        <taxon>Clostridia</taxon>
        <taxon>Eubacteriales</taxon>
        <taxon>Desulfitobacteriaceae</taxon>
        <taxon>Desulfitobacterium</taxon>
    </lineage>
</organism>
<evidence type="ECO:0000313" key="1">
    <source>
        <dbReference type="EMBL" id="CDX02977.1"/>
    </source>
</evidence>
<name>A0A098B3N9_DESHA</name>
<dbReference type="RefSeq" id="WP_018212691.1">
    <property type="nucleotide sequence ID" value="NZ_LK996017.1"/>
</dbReference>
<gene>
    <name evidence="1" type="ORF">DPCES_3090</name>
</gene>
<dbReference type="AlphaFoldDB" id="A0A098B3N9"/>
<reference evidence="1" key="1">
    <citation type="submission" date="2014-07" db="EMBL/GenBank/DDBJ databases">
        <authorList>
            <person name="Hornung V.Bastian."/>
        </authorList>
    </citation>
    <scope>NUCLEOTIDE SEQUENCE</scope>
    <source>
        <strain evidence="1">PCE-S</strain>
    </source>
</reference>
<protein>
    <recommendedName>
        <fullName evidence="2">DUF429 domain-containing protein</fullName>
    </recommendedName>
</protein>
<evidence type="ECO:0008006" key="2">
    <source>
        <dbReference type="Google" id="ProtNLM"/>
    </source>
</evidence>
<accession>A0A098B3N9</accession>
<dbReference type="PATRIC" id="fig|49338.4.peg.3328"/>